<gene>
    <name evidence="2" type="ORF">A3D77_05830</name>
</gene>
<name>A0A1F5ZT66_9BACT</name>
<dbReference type="SUPFAM" id="SSF53335">
    <property type="entry name" value="S-adenosyl-L-methionine-dependent methyltransferases"/>
    <property type="match status" value="1"/>
</dbReference>
<organism evidence="2 3">
    <name type="scientific">Candidatus Gottesmanbacteria bacterium RIFCSPHIGHO2_02_FULL_39_11</name>
    <dbReference type="NCBI Taxonomy" id="1798382"/>
    <lineage>
        <taxon>Bacteria</taxon>
        <taxon>Candidatus Gottesmaniibacteriota</taxon>
    </lineage>
</organism>
<protein>
    <recommendedName>
        <fullName evidence="1">Methyltransferase type 11 domain-containing protein</fullName>
    </recommendedName>
</protein>
<evidence type="ECO:0000313" key="2">
    <source>
        <dbReference type="EMBL" id="OGG15534.1"/>
    </source>
</evidence>
<dbReference type="Gene3D" id="3.40.50.150">
    <property type="entry name" value="Vaccinia Virus protein VP39"/>
    <property type="match status" value="1"/>
</dbReference>
<dbReference type="STRING" id="1798382.A3D77_05830"/>
<feature type="domain" description="Methyltransferase type 11" evidence="1">
    <location>
        <begin position="47"/>
        <end position="149"/>
    </location>
</feature>
<dbReference type="GO" id="GO:0008757">
    <property type="term" value="F:S-adenosylmethionine-dependent methyltransferase activity"/>
    <property type="evidence" value="ECO:0007669"/>
    <property type="project" value="InterPro"/>
</dbReference>
<evidence type="ECO:0000259" key="1">
    <source>
        <dbReference type="Pfam" id="PF08241"/>
    </source>
</evidence>
<dbReference type="Proteomes" id="UP000176923">
    <property type="component" value="Unassembled WGS sequence"/>
</dbReference>
<reference evidence="2 3" key="1">
    <citation type="journal article" date="2016" name="Nat. Commun.">
        <title>Thousands of microbial genomes shed light on interconnected biogeochemical processes in an aquifer system.</title>
        <authorList>
            <person name="Anantharaman K."/>
            <person name="Brown C.T."/>
            <person name="Hug L.A."/>
            <person name="Sharon I."/>
            <person name="Castelle C.J."/>
            <person name="Probst A.J."/>
            <person name="Thomas B.C."/>
            <person name="Singh A."/>
            <person name="Wilkins M.J."/>
            <person name="Karaoz U."/>
            <person name="Brodie E.L."/>
            <person name="Williams K.H."/>
            <person name="Hubbard S.S."/>
            <person name="Banfield J.F."/>
        </authorList>
    </citation>
    <scope>NUCLEOTIDE SEQUENCE [LARGE SCALE GENOMIC DNA]</scope>
</reference>
<sequence length="360" mass="40579">MTLVESSLPKAEKYAHETMAKPYTQLKYGMVLTKMVEGSAPSAGNLLDVGCNVNAIHHDGLRAKLLSVLPNIRYVGIDIDVNVFNTILDGDGKNNLNSTSVCANVDHIPFPNKSFTTVLALDVMDHVSDSKGALGEIKRVLNPNSQAIFVFPSMYKLDGFKGNDIFSYINRYRHSSEVNHKRAPQWIEELQSQGFKIQSSEGFGFVLGLPYLFWAQEENVPRRLDMTSHSQGIQTDIIDTLTKQLSVEDIKKIDQQVVKLIEEDSLKPRDLIGQSLDISDEDIWSFWLLPAIIQLHPEYALRNDLQLTKESLTELIRRQVKDKPLSPEDLSRINYIQQYLSDPQFFLLGGGNALMVTTRV</sequence>
<proteinExistence type="predicted"/>
<dbReference type="InterPro" id="IPR029063">
    <property type="entry name" value="SAM-dependent_MTases_sf"/>
</dbReference>
<comment type="caution">
    <text evidence="2">The sequence shown here is derived from an EMBL/GenBank/DDBJ whole genome shotgun (WGS) entry which is preliminary data.</text>
</comment>
<dbReference type="InterPro" id="IPR013216">
    <property type="entry name" value="Methyltransf_11"/>
</dbReference>
<evidence type="ECO:0000313" key="3">
    <source>
        <dbReference type="Proteomes" id="UP000176923"/>
    </source>
</evidence>
<dbReference type="AlphaFoldDB" id="A0A1F5ZT66"/>
<dbReference type="EMBL" id="MFJL01000023">
    <property type="protein sequence ID" value="OGG15534.1"/>
    <property type="molecule type" value="Genomic_DNA"/>
</dbReference>
<dbReference type="Pfam" id="PF08241">
    <property type="entry name" value="Methyltransf_11"/>
    <property type="match status" value="1"/>
</dbReference>
<accession>A0A1F5ZT66</accession>